<protein>
    <submittedName>
        <fullName evidence="1">Uncharacterized protein</fullName>
    </submittedName>
</protein>
<reference evidence="1 2" key="1">
    <citation type="journal article" date="2014" name="Genome Announc.">
        <title>Draft Genome Sequence of the Haloacid-Degrading Burkholderia caribensis Strain MBA4.</title>
        <authorList>
            <person name="Pan Y."/>
            <person name="Kong K.F."/>
            <person name="Tsang J.S."/>
        </authorList>
    </citation>
    <scope>NUCLEOTIDE SEQUENCE [LARGE SCALE GENOMIC DNA]</scope>
    <source>
        <strain evidence="1 2">MBA4</strain>
    </source>
</reference>
<evidence type="ECO:0000313" key="2">
    <source>
        <dbReference type="Proteomes" id="UP000019146"/>
    </source>
</evidence>
<dbReference type="EMBL" id="CP012746">
    <property type="protein sequence ID" value="ALL65033.1"/>
    <property type="molecule type" value="Genomic_DNA"/>
</dbReference>
<dbReference type="Proteomes" id="UP000019146">
    <property type="component" value="Chromosome 1"/>
</dbReference>
<sequence>MVRRNSTCKGWKTLSAVARALSHDAVQDRACNPPAMRIHAPNAARTMP</sequence>
<evidence type="ECO:0000313" key="1">
    <source>
        <dbReference type="EMBL" id="ALL65033.1"/>
    </source>
</evidence>
<organism evidence="1 2">
    <name type="scientific">Paraburkholderia caribensis MBA4</name>
    <dbReference type="NCBI Taxonomy" id="1323664"/>
    <lineage>
        <taxon>Bacteria</taxon>
        <taxon>Pseudomonadati</taxon>
        <taxon>Pseudomonadota</taxon>
        <taxon>Betaproteobacteria</taxon>
        <taxon>Burkholderiales</taxon>
        <taxon>Burkholderiaceae</taxon>
        <taxon>Paraburkholderia</taxon>
    </lineage>
</organism>
<dbReference type="AlphaFoldDB" id="A0A0P0RA22"/>
<accession>A0A0P0RA22</accession>
<proteinExistence type="predicted"/>
<name>A0A0P0RA22_9BURK</name>
<gene>
    <name evidence="1" type="ORF">K788_0002535</name>
</gene>
<dbReference type="KEGG" id="bcai:K788_0002535"/>